<dbReference type="Proteomes" id="UP001335720">
    <property type="component" value="Chromosome"/>
</dbReference>
<proteinExistence type="predicted"/>
<protein>
    <submittedName>
        <fullName evidence="2">IS1 family transposase</fullName>
    </submittedName>
</protein>
<dbReference type="InterPro" id="IPR036388">
    <property type="entry name" value="WH-like_DNA-bd_sf"/>
</dbReference>
<sequence>MAKIAVNCIQCKSEKVVKMGFQSNGTPRCKCKKCGKTFQTEYLNNGAKPETKLLIIKMSLNGRGIRDISRVLGVSKDTVLSVLKKLKIFLQT</sequence>
<dbReference type="PANTHER" id="PTHR47923:SF1">
    <property type="entry name" value="INSERTION ELEMENT IS1 1 PROTEIN INSA-RELATED"/>
    <property type="match status" value="1"/>
</dbReference>
<dbReference type="Gene3D" id="1.10.10.10">
    <property type="entry name" value="Winged helix-like DNA-binding domain superfamily/Winged helix DNA-binding domain"/>
    <property type="match status" value="1"/>
</dbReference>
<dbReference type="InterPro" id="IPR024431">
    <property type="entry name" value="InsA_HTH_dom"/>
</dbReference>
<dbReference type="KEGG" id="ptrh:RsTaC01_0553"/>
<dbReference type="InterPro" id="IPR051252">
    <property type="entry name" value="IS1_transposase_InsA"/>
</dbReference>
<dbReference type="GO" id="GO:0006313">
    <property type="term" value="P:DNA transposition"/>
    <property type="evidence" value="ECO:0007669"/>
    <property type="project" value="TreeGrafter"/>
</dbReference>
<dbReference type="InterPro" id="IPR009057">
    <property type="entry name" value="Homeodomain-like_sf"/>
</dbReference>
<organism evidence="2">
    <name type="scientific">Candidatus Paraimprobicoccus trichonymphae</name>
    <dbReference type="NCBI Taxonomy" id="3033793"/>
    <lineage>
        <taxon>Bacteria</taxon>
        <taxon>Bacillati</taxon>
        <taxon>Bacillota</taxon>
        <taxon>Clostridia</taxon>
        <taxon>Candidatus Paraimprobicoccus</taxon>
    </lineage>
</organism>
<dbReference type="Pfam" id="PF12759">
    <property type="entry name" value="HTH_Tnp_IS1"/>
    <property type="match status" value="1"/>
</dbReference>
<dbReference type="SUPFAM" id="SSF46689">
    <property type="entry name" value="Homeodomain-like"/>
    <property type="match status" value="1"/>
</dbReference>
<evidence type="ECO:0000259" key="1">
    <source>
        <dbReference type="Pfam" id="PF12759"/>
    </source>
</evidence>
<dbReference type="EMBL" id="AP027925">
    <property type="protein sequence ID" value="BED92711.1"/>
    <property type="molecule type" value="Genomic_DNA"/>
</dbReference>
<accession>A0AA48KW77</accession>
<dbReference type="AlphaFoldDB" id="A0AA48KW77"/>
<name>A0AA48KW77_9FIRM</name>
<reference evidence="2" key="1">
    <citation type="journal article" date="2023" name="ISME J.">
        <title>Emergence of putative energy parasites within Clostridia revealed by genome analysis of a novel endosymbiotic clade.</title>
        <authorList>
            <person name="Takahashi K."/>
            <person name="Kuwahara H."/>
            <person name="Horikawa Y."/>
            <person name="Izawa K."/>
            <person name="Kato D."/>
            <person name="Inagaki T."/>
            <person name="Yuki M."/>
            <person name="Ohkuma M."/>
            <person name="Hongoh Y."/>
        </authorList>
    </citation>
    <scope>NUCLEOTIDE SEQUENCE</scope>
    <source>
        <strain evidence="2">RsTa-C01</strain>
    </source>
</reference>
<gene>
    <name evidence="2" type="ORF">RsTaC01_0553</name>
</gene>
<evidence type="ECO:0000313" key="2">
    <source>
        <dbReference type="EMBL" id="BED92711.1"/>
    </source>
</evidence>
<feature type="domain" description="Insertion element IS1 protein InsA helix-turn-helix" evidence="1">
    <location>
        <begin position="47"/>
        <end position="85"/>
    </location>
</feature>
<dbReference type="PANTHER" id="PTHR47923">
    <property type="entry name" value="INSERTION ELEMENT IS1 1 PROTEIN INSA-RELATED"/>
    <property type="match status" value="1"/>
</dbReference>